<dbReference type="SUPFAM" id="SSF52467">
    <property type="entry name" value="DHS-like NAD/FAD-binding domain"/>
    <property type="match status" value="1"/>
</dbReference>
<dbReference type="GO" id="GO:0050660">
    <property type="term" value="F:flavin adenine dinucleotide binding"/>
    <property type="evidence" value="ECO:0007669"/>
    <property type="project" value="InterPro"/>
</dbReference>
<accession>A0A923HWS8</accession>
<evidence type="ECO:0000256" key="3">
    <source>
        <dbReference type="ARBA" id="ARBA00022827"/>
    </source>
</evidence>
<dbReference type="SMART" id="SM00893">
    <property type="entry name" value="ETF"/>
    <property type="match status" value="1"/>
</dbReference>
<keyword evidence="3 4" id="KW-0274">FAD</keyword>
<reference evidence="6" key="2">
    <citation type="submission" date="2020-10" db="EMBL/GenBank/DDBJ databases">
        <title>Comparative genomics of the Acetobacterium genus.</title>
        <authorList>
            <person name="Marshall C."/>
            <person name="May H."/>
            <person name="Norman S."/>
        </authorList>
    </citation>
    <scope>NUCLEOTIDE SEQUENCE</scope>
    <source>
        <strain evidence="6">DER-2019</strain>
    </source>
</reference>
<organism evidence="6 7">
    <name type="scientific">Acetobacterium paludosum</name>
    <dbReference type="NCBI Taxonomy" id="52693"/>
    <lineage>
        <taxon>Bacteria</taxon>
        <taxon>Bacillati</taxon>
        <taxon>Bacillota</taxon>
        <taxon>Clostridia</taxon>
        <taxon>Eubacteriales</taxon>
        <taxon>Eubacteriaceae</taxon>
        <taxon>Acetobacterium</taxon>
    </lineage>
</organism>
<dbReference type="InterPro" id="IPR033947">
    <property type="entry name" value="ETF_alpha_N"/>
</dbReference>
<dbReference type="FunFam" id="3.40.50.1220:FF:000001">
    <property type="entry name" value="Electron transfer flavoprotein, alpha subunit"/>
    <property type="match status" value="1"/>
</dbReference>
<feature type="binding site" evidence="4">
    <location>
        <position position="223"/>
    </location>
    <ligand>
        <name>FAD</name>
        <dbReference type="ChEBI" id="CHEBI:57692"/>
    </ligand>
</feature>
<evidence type="ECO:0000259" key="5">
    <source>
        <dbReference type="SMART" id="SM00893"/>
    </source>
</evidence>
<dbReference type="OrthoDB" id="9770286at2"/>
<dbReference type="SUPFAM" id="SSF52402">
    <property type="entry name" value="Adenine nucleotide alpha hydrolases-like"/>
    <property type="match status" value="1"/>
</dbReference>
<feature type="binding site" evidence="4">
    <location>
        <begin position="279"/>
        <end position="286"/>
    </location>
    <ligand>
        <name>FAD</name>
        <dbReference type="ChEBI" id="CHEBI:57692"/>
    </ligand>
</feature>
<dbReference type="InterPro" id="IPR014731">
    <property type="entry name" value="ETF_asu_C"/>
</dbReference>
<dbReference type="InterPro" id="IPR029035">
    <property type="entry name" value="DHS-like_NAD/FAD-binding_dom"/>
</dbReference>
<dbReference type="GO" id="GO:0009055">
    <property type="term" value="F:electron transfer activity"/>
    <property type="evidence" value="ECO:0007669"/>
    <property type="project" value="InterPro"/>
</dbReference>
<evidence type="ECO:0000313" key="7">
    <source>
        <dbReference type="Proteomes" id="UP000616595"/>
    </source>
</evidence>
<feature type="binding site" evidence="4">
    <location>
        <position position="300"/>
    </location>
    <ligand>
        <name>FAD</name>
        <dbReference type="ChEBI" id="CHEBI:57692"/>
    </ligand>
</feature>
<dbReference type="Gene3D" id="3.40.50.1220">
    <property type="entry name" value="TPP-binding domain"/>
    <property type="match status" value="1"/>
</dbReference>
<feature type="domain" description="Electron transfer flavoprotein alpha/beta-subunit N-terminal" evidence="5">
    <location>
        <begin position="9"/>
        <end position="198"/>
    </location>
</feature>
<proteinExistence type="inferred from homology"/>
<dbReference type="InterPro" id="IPR014729">
    <property type="entry name" value="Rossmann-like_a/b/a_fold"/>
</dbReference>
<dbReference type="Pfam" id="PF00766">
    <property type="entry name" value="ETF_alpha"/>
    <property type="match status" value="1"/>
</dbReference>
<protein>
    <submittedName>
        <fullName evidence="6">Electron transfer flavoprotein subunit alpha</fullName>
    </submittedName>
</protein>
<dbReference type="RefSeq" id="WP_148567672.1">
    <property type="nucleotide sequence ID" value="NZ_RXYA01000011.1"/>
</dbReference>
<dbReference type="Gene3D" id="3.40.50.620">
    <property type="entry name" value="HUPs"/>
    <property type="match status" value="1"/>
</dbReference>
<dbReference type="GO" id="GO:0033539">
    <property type="term" value="P:fatty acid beta-oxidation using acyl-CoA dehydrogenase"/>
    <property type="evidence" value="ECO:0007669"/>
    <property type="project" value="TreeGrafter"/>
</dbReference>
<reference evidence="6" key="1">
    <citation type="submission" date="2019-10" db="EMBL/GenBank/DDBJ databases">
        <authorList>
            <person name="Ross D.E."/>
            <person name="Gulliver D."/>
        </authorList>
    </citation>
    <scope>NUCLEOTIDE SEQUENCE</scope>
    <source>
        <strain evidence="6">DER-2019</strain>
    </source>
</reference>
<dbReference type="PANTHER" id="PTHR43153">
    <property type="entry name" value="ELECTRON TRANSFER FLAVOPROTEIN ALPHA"/>
    <property type="match status" value="1"/>
</dbReference>
<dbReference type="PANTHER" id="PTHR43153:SF1">
    <property type="entry name" value="ELECTRON TRANSFER FLAVOPROTEIN SUBUNIT ALPHA, MITOCHONDRIAL"/>
    <property type="match status" value="1"/>
</dbReference>
<evidence type="ECO:0000256" key="4">
    <source>
        <dbReference type="PIRSR" id="PIRSR000089-1"/>
    </source>
</evidence>
<feature type="binding site" evidence="4">
    <location>
        <begin position="262"/>
        <end position="266"/>
    </location>
    <ligand>
        <name>FAD</name>
        <dbReference type="ChEBI" id="CHEBI:57692"/>
    </ligand>
</feature>
<evidence type="ECO:0000313" key="6">
    <source>
        <dbReference type="EMBL" id="MBC3889741.1"/>
    </source>
</evidence>
<keyword evidence="2" id="KW-0285">Flavoprotein</keyword>
<dbReference type="PIRSF" id="PIRSF000089">
    <property type="entry name" value="Electra_flavoP_a"/>
    <property type="match status" value="1"/>
</dbReference>
<sequence>MDLKQYQDVWVFIDCFQGHPKDVGYELLGQGRLLAEALKQKCCAVIIGENVDEAIKGATEYGADIIYVVRGEEYANYSADAYGHAFLELCEKYHPNTILIGATANGRDLGSKLAIRLKTGLTADCTALSVEEDTGNVVWERPAFGGNLYARILCSETRPQMGTVRPGAFKKPQKCQNKLSVMIREDIRTKQEDILTKVIDFIKAKDESGIKLEEAEYIVAGGRGLKGAENFTMLKELADLLGGSVGASRAAVDAGWIPQSKQVGQTGKTVTPKVYIACGISGAVQHLAGMTESDTIIAINKDASAPIFEVADYGIVGDVFEMVPAMIKEMRIAKNLEQ</sequence>
<dbReference type="Proteomes" id="UP000616595">
    <property type="component" value="Unassembled WGS sequence"/>
</dbReference>
<dbReference type="CDD" id="cd01715">
    <property type="entry name" value="ETF_alpha"/>
    <property type="match status" value="1"/>
</dbReference>
<comment type="cofactor">
    <cofactor evidence="4">
        <name>FAD</name>
        <dbReference type="ChEBI" id="CHEBI:57692"/>
    </cofactor>
    <text evidence="4">Binds 1 FAD per dimer.</text>
</comment>
<comment type="similarity">
    <text evidence="1">Belongs to the ETF alpha-subunit/FixB family.</text>
</comment>
<dbReference type="Pfam" id="PF01012">
    <property type="entry name" value="ETF"/>
    <property type="match status" value="1"/>
</dbReference>
<name>A0A923HWS8_9FIRM</name>
<keyword evidence="7" id="KW-1185">Reference proteome</keyword>
<comment type="caution">
    <text evidence="6">The sequence shown here is derived from an EMBL/GenBank/DDBJ whole genome shotgun (WGS) entry which is preliminary data.</text>
</comment>
<dbReference type="AlphaFoldDB" id="A0A923HWS8"/>
<dbReference type="EMBL" id="WJBD01000024">
    <property type="protein sequence ID" value="MBC3889741.1"/>
    <property type="molecule type" value="Genomic_DNA"/>
</dbReference>
<dbReference type="InterPro" id="IPR001308">
    <property type="entry name" value="ETF_a/FixB"/>
</dbReference>
<evidence type="ECO:0000256" key="2">
    <source>
        <dbReference type="ARBA" id="ARBA00022630"/>
    </source>
</evidence>
<gene>
    <name evidence="6" type="ORF">GH810_15630</name>
</gene>
<feature type="binding site" evidence="4">
    <location>
        <begin position="248"/>
        <end position="249"/>
    </location>
    <ligand>
        <name>FAD</name>
        <dbReference type="ChEBI" id="CHEBI:57692"/>
    </ligand>
</feature>
<evidence type="ECO:0000256" key="1">
    <source>
        <dbReference type="ARBA" id="ARBA00005817"/>
    </source>
</evidence>
<dbReference type="InterPro" id="IPR014730">
    <property type="entry name" value="ETF_a/b_N"/>
</dbReference>